<feature type="domain" description="DUF4350" evidence="3">
    <location>
        <begin position="24"/>
        <end position="182"/>
    </location>
</feature>
<evidence type="ECO:0000256" key="2">
    <source>
        <dbReference type="SAM" id="Phobius"/>
    </source>
</evidence>
<dbReference type="EMBL" id="JAMRYM010000205">
    <property type="protein sequence ID" value="MCM6764566.1"/>
    <property type="molecule type" value="Genomic_DNA"/>
</dbReference>
<dbReference type="Proteomes" id="UP001155240">
    <property type="component" value="Unassembled WGS sequence"/>
</dbReference>
<protein>
    <submittedName>
        <fullName evidence="4">DUF4350 domain-containing protein</fullName>
    </submittedName>
</protein>
<dbReference type="RefSeq" id="WP_251948689.1">
    <property type="nucleotide sequence ID" value="NZ_JAMRYM010000205.1"/>
</dbReference>
<evidence type="ECO:0000313" key="5">
    <source>
        <dbReference type="Proteomes" id="UP001155240"/>
    </source>
</evidence>
<reference evidence="4" key="1">
    <citation type="submission" date="2022-06" db="EMBL/GenBank/DDBJ databases">
        <title>Whole genome shotgun sequencing (WGS) of Rathayibacter sp. ZW T2_19, isolated from stored onions (Allium cepa).</title>
        <authorList>
            <person name="Stoll D.A."/>
            <person name="Huch M."/>
        </authorList>
    </citation>
    <scope>NUCLEOTIDE SEQUENCE</scope>
    <source>
        <strain evidence="4">ZW T2_19</strain>
    </source>
</reference>
<feature type="transmembrane region" description="Helical" evidence="2">
    <location>
        <begin position="213"/>
        <end position="231"/>
    </location>
</feature>
<evidence type="ECO:0000256" key="1">
    <source>
        <dbReference type="SAM" id="MobiDB-lite"/>
    </source>
</evidence>
<proteinExistence type="predicted"/>
<organism evidence="4 5">
    <name type="scientific">Rathayibacter rubneri</name>
    <dbReference type="NCBI Taxonomy" id="2950106"/>
    <lineage>
        <taxon>Bacteria</taxon>
        <taxon>Bacillati</taxon>
        <taxon>Actinomycetota</taxon>
        <taxon>Actinomycetes</taxon>
        <taxon>Micrococcales</taxon>
        <taxon>Microbacteriaceae</taxon>
        <taxon>Rathayibacter</taxon>
    </lineage>
</organism>
<evidence type="ECO:0000313" key="4">
    <source>
        <dbReference type="EMBL" id="MCM6764566.1"/>
    </source>
</evidence>
<dbReference type="InterPro" id="IPR025646">
    <property type="entry name" value="DUF4350"/>
</dbReference>
<accession>A0A9X2E565</accession>
<keyword evidence="2" id="KW-0472">Membrane</keyword>
<evidence type="ECO:0000259" key="3">
    <source>
        <dbReference type="Pfam" id="PF14258"/>
    </source>
</evidence>
<keyword evidence="2" id="KW-1133">Transmembrane helix</keyword>
<feature type="compositionally biased region" description="Basic residues" evidence="1">
    <location>
        <begin position="1"/>
        <end position="10"/>
    </location>
</feature>
<gene>
    <name evidence="4" type="ORF">NB037_19325</name>
</gene>
<feature type="non-terminal residue" evidence="4">
    <location>
        <position position="351"/>
    </location>
</feature>
<keyword evidence="2" id="KW-0812">Transmembrane</keyword>
<dbReference type="Pfam" id="PF14258">
    <property type="entry name" value="DUF4350"/>
    <property type="match status" value="1"/>
</dbReference>
<sequence>IEVGRERRRPRGDGQQHGAHGDEREEGVPVERADDLDAALRAADSRTVLLVDDADAVLDEQQYADLEDAFGSIVLVRPTATALDALLPGVASAGVPLADGSLDADCVVRAAARAGAIPAGGRAYRIVEGGATGCFPTGDDAFSLVTGTSPGGADVAVLGDADVLRNGTVDEQGRAALALNLLGAQERLVWYRVGFDDLRGEGAVDPADLAPGWVTPAILLLLAVGVAAAVWRGRRFGPLAVEPLPVVVHASETARGRARLYARGSTRVRALDALRIGTLRRVASMLGLSAGAGVDEIVSGTSELLGGDPVALRRLLVEDQPVDDASLVRASDDLLRLESAVRAALAPTPHP</sequence>
<name>A0A9X2E565_9MICO</name>
<feature type="region of interest" description="Disordered" evidence="1">
    <location>
        <begin position="1"/>
        <end position="32"/>
    </location>
</feature>
<feature type="non-terminal residue" evidence="4">
    <location>
        <position position="1"/>
    </location>
</feature>
<comment type="caution">
    <text evidence="4">The sequence shown here is derived from an EMBL/GenBank/DDBJ whole genome shotgun (WGS) entry which is preliminary data.</text>
</comment>
<dbReference type="AlphaFoldDB" id="A0A9X2E565"/>
<keyword evidence="5" id="KW-1185">Reference proteome</keyword>
<feature type="compositionally biased region" description="Basic and acidic residues" evidence="1">
    <location>
        <begin position="11"/>
        <end position="32"/>
    </location>
</feature>